<evidence type="ECO:0000256" key="4">
    <source>
        <dbReference type="SAM" id="MobiDB-lite"/>
    </source>
</evidence>
<reference evidence="6 7" key="1">
    <citation type="journal article" date="2007" name="Nature">
        <title>Evolution of genes and genomes on the Drosophila phylogeny.</title>
        <authorList>
            <consortium name="Drosophila 12 Genomes Consortium"/>
            <person name="Clark A.G."/>
            <person name="Eisen M.B."/>
            <person name="Smith D.R."/>
            <person name="Bergman C.M."/>
            <person name="Oliver B."/>
            <person name="Markow T.A."/>
            <person name="Kaufman T.C."/>
            <person name="Kellis M."/>
            <person name="Gelbart W."/>
            <person name="Iyer V.N."/>
            <person name="Pollard D.A."/>
            <person name="Sackton T.B."/>
            <person name="Larracuente A.M."/>
            <person name="Singh N.D."/>
            <person name="Abad J.P."/>
            <person name="Abt D.N."/>
            <person name="Adryan B."/>
            <person name="Aguade M."/>
            <person name="Akashi H."/>
            <person name="Anderson W.W."/>
            <person name="Aquadro C.F."/>
            <person name="Ardell D.H."/>
            <person name="Arguello R."/>
            <person name="Artieri C.G."/>
            <person name="Barbash D.A."/>
            <person name="Barker D."/>
            <person name="Barsanti P."/>
            <person name="Batterham P."/>
            <person name="Batzoglou S."/>
            <person name="Begun D."/>
            <person name="Bhutkar A."/>
            <person name="Blanco E."/>
            <person name="Bosak S.A."/>
            <person name="Bradley R.K."/>
            <person name="Brand A.D."/>
            <person name="Brent M.R."/>
            <person name="Brooks A.N."/>
            <person name="Brown R.H."/>
            <person name="Butlin R.K."/>
            <person name="Caggese C."/>
            <person name="Calvi B.R."/>
            <person name="Bernardo de Carvalho A."/>
            <person name="Caspi A."/>
            <person name="Castrezana S."/>
            <person name="Celniker S.E."/>
            <person name="Chang J.L."/>
            <person name="Chapple C."/>
            <person name="Chatterji S."/>
            <person name="Chinwalla A."/>
            <person name="Civetta A."/>
            <person name="Clifton S.W."/>
            <person name="Comeron J.M."/>
            <person name="Costello J.C."/>
            <person name="Coyne J.A."/>
            <person name="Daub J."/>
            <person name="David R.G."/>
            <person name="Delcher A.L."/>
            <person name="Delehaunty K."/>
            <person name="Do C.B."/>
            <person name="Ebling H."/>
            <person name="Edwards K."/>
            <person name="Eickbush T."/>
            <person name="Evans J.D."/>
            <person name="Filipski A."/>
            <person name="Findeiss S."/>
            <person name="Freyhult E."/>
            <person name="Fulton L."/>
            <person name="Fulton R."/>
            <person name="Garcia A.C."/>
            <person name="Gardiner A."/>
            <person name="Garfield D.A."/>
            <person name="Garvin B.E."/>
            <person name="Gibson G."/>
            <person name="Gilbert D."/>
            <person name="Gnerre S."/>
            <person name="Godfrey J."/>
            <person name="Good R."/>
            <person name="Gotea V."/>
            <person name="Gravely B."/>
            <person name="Greenberg A.J."/>
            <person name="Griffiths-Jones S."/>
            <person name="Gross S."/>
            <person name="Guigo R."/>
            <person name="Gustafson E.A."/>
            <person name="Haerty W."/>
            <person name="Hahn M.W."/>
            <person name="Halligan D.L."/>
            <person name="Halpern A.L."/>
            <person name="Halter G.M."/>
            <person name="Han M.V."/>
            <person name="Heger A."/>
            <person name="Hillier L."/>
            <person name="Hinrichs A.S."/>
            <person name="Holmes I."/>
            <person name="Hoskins R.A."/>
            <person name="Hubisz M.J."/>
            <person name="Hultmark D."/>
            <person name="Huntley M.A."/>
            <person name="Jaffe D.B."/>
            <person name="Jagadeeshan S."/>
            <person name="Jeck W.R."/>
            <person name="Johnson J."/>
            <person name="Jones C.D."/>
            <person name="Jordan W.C."/>
            <person name="Karpen G.H."/>
            <person name="Kataoka E."/>
            <person name="Keightley P.D."/>
            <person name="Kheradpour P."/>
            <person name="Kirkness E.F."/>
            <person name="Koerich L.B."/>
            <person name="Kristiansen K."/>
            <person name="Kudrna D."/>
            <person name="Kulathinal R.J."/>
            <person name="Kumar S."/>
            <person name="Kwok R."/>
            <person name="Lander E."/>
            <person name="Langley C.H."/>
            <person name="Lapoint R."/>
            <person name="Lazzaro B.P."/>
            <person name="Lee S.J."/>
            <person name="Levesque L."/>
            <person name="Li R."/>
            <person name="Lin C.F."/>
            <person name="Lin M.F."/>
            <person name="Lindblad-Toh K."/>
            <person name="Llopart A."/>
            <person name="Long M."/>
            <person name="Low L."/>
            <person name="Lozovsky E."/>
            <person name="Lu J."/>
            <person name="Luo M."/>
            <person name="Machado C.A."/>
            <person name="Makalowski W."/>
            <person name="Marzo M."/>
            <person name="Matsuda M."/>
            <person name="Matzkin L."/>
            <person name="McAllister B."/>
            <person name="McBride C.S."/>
            <person name="McKernan B."/>
            <person name="McKernan K."/>
            <person name="Mendez-Lago M."/>
            <person name="Minx P."/>
            <person name="Mollenhauer M.U."/>
            <person name="Montooth K."/>
            <person name="Mount S.M."/>
            <person name="Mu X."/>
            <person name="Myers E."/>
            <person name="Negre B."/>
            <person name="Newfeld S."/>
            <person name="Nielsen R."/>
            <person name="Noor M.A."/>
            <person name="O'Grady P."/>
            <person name="Pachter L."/>
            <person name="Papaceit M."/>
            <person name="Parisi M.J."/>
            <person name="Parisi M."/>
            <person name="Parts L."/>
            <person name="Pedersen J.S."/>
            <person name="Pesole G."/>
            <person name="Phillippy A.M."/>
            <person name="Ponting C.P."/>
            <person name="Pop M."/>
            <person name="Porcelli D."/>
            <person name="Powell J.R."/>
            <person name="Prohaska S."/>
            <person name="Pruitt K."/>
            <person name="Puig M."/>
            <person name="Quesneville H."/>
            <person name="Ram K.R."/>
            <person name="Rand D."/>
            <person name="Rasmussen M.D."/>
            <person name="Reed L.K."/>
            <person name="Reenan R."/>
            <person name="Reily A."/>
            <person name="Remington K.A."/>
            <person name="Rieger T.T."/>
            <person name="Ritchie M.G."/>
            <person name="Robin C."/>
            <person name="Rogers Y.H."/>
            <person name="Rohde C."/>
            <person name="Rozas J."/>
            <person name="Rubenfield M.J."/>
            <person name="Ruiz A."/>
            <person name="Russo S."/>
            <person name="Salzberg S.L."/>
            <person name="Sanchez-Gracia A."/>
            <person name="Saranga D.J."/>
            <person name="Sato H."/>
            <person name="Schaeffer S.W."/>
            <person name="Schatz M.C."/>
            <person name="Schlenke T."/>
            <person name="Schwartz R."/>
            <person name="Segarra C."/>
            <person name="Singh R.S."/>
            <person name="Sirot L."/>
            <person name="Sirota M."/>
            <person name="Sisneros N.B."/>
            <person name="Smith C.D."/>
            <person name="Smith T.F."/>
            <person name="Spieth J."/>
            <person name="Stage D.E."/>
            <person name="Stark A."/>
            <person name="Stephan W."/>
            <person name="Strausberg R.L."/>
            <person name="Strempel S."/>
            <person name="Sturgill D."/>
            <person name="Sutton G."/>
            <person name="Sutton G.G."/>
            <person name="Tao W."/>
            <person name="Teichmann S."/>
            <person name="Tobari Y.N."/>
            <person name="Tomimura Y."/>
            <person name="Tsolas J.M."/>
            <person name="Valente V.L."/>
            <person name="Venter E."/>
            <person name="Venter J.C."/>
            <person name="Vicario S."/>
            <person name="Vieira F.G."/>
            <person name="Vilella A.J."/>
            <person name="Villasante A."/>
            <person name="Walenz B."/>
            <person name="Wang J."/>
            <person name="Wasserman M."/>
            <person name="Watts T."/>
            <person name="Wilson D."/>
            <person name="Wilson R.K."/>
            <person name="Wing R.A."/>
            <person name="Wolfner M.F."/>
            <person name="Wong A."/>
            <person name="Wong G.K."/>
            <person name="Wu C.I."/>
            <person name="Wu G."/>
            <person name="Yamamoto D."/>
            <person name="Yang H.P."/>
            <person name="Yang S.P."/>
            <person name="Yorke J.A."/>
            <person name="Yoshida K."/>
            <person name="Zdobnov E."/>
            <person name="Zhang P."/>
            <person name="Zhang Y."/>
            <person name="Zimin A.V."/>
            <person name="Baldwin J."/>
            <person name="Abdouelleil A."/>
            <person name="Abdulkadir J."/>
            <person name="Abebe A."/>
            <person name="Abera B."/>
            <person name="Abreu J."/>
            <person name="Acer S.C."/>
            <person name="Aftuck L."/>
            <person name="Alexander A."/>
            <person name="An P."/>
            <person name="Anderson E."/>
            <person name="Anderson S."/>
            <person name="Arachi H."/>
            <person name="Azer M."/>
            <person name="Bachantsang P."/>
            <person name="Barry A."/>
            <person name="Bayul T."/>
            <person name="Berlin A."/>
            <person name="Bessette D."/>
            <person name="Bloom T."/>
            <person name="Blye J."/>
            <person name="Boguslavskiy L."/>
            <person name="Bonnet C."/>
            <person name="Boukhgalter B."/>
            <person name="Bourzgui I."/>
            <person name="Brown A."/>
            <person name="Cahill P."/>
            <person name="Channer S."/>
            <person name="Cheshatsang Y."/>
            <person name="Chuda L."/>
            <person name="Citroen M."/>
            <person name="Collymore A."/>
            <person name="Cooke P."/>
            <person name="Costello M."/>
            <person name="D'Aco K."/>
            <person name="Daza R."/>
            <person name="De Haan G."/>
            <person name="DeGray S."/>
            <person name="DeMaso C."/>
            <person name="Dhargay N."/>
            <person name="Dooley K."/>
            <person name="Dooley E."/>
            <person name="Doricent M."/>
            <person name="Dorje P."/>
            <person name="Dorjee K."/>
            <person name="Dupes A."/>
            <person name="Elong R."/>
            <person name="Falk J."/>
            <person name="Farina A."/>
            <person name="Faro S."/>
            <person name="Ferguson D."/>
            <person name="Fisher S."/>
            <person name="Foley C.D."/>
            <person name="Franke A."/>
            <person name="Friedrich D."/>
            <person name="Gadbois L."/>
            <person name="Gearin G."/>
            <person name="Gearin C.R."/>
            <person name="Giannoukos G."/>
            <person name="Goode T."/>
            <person name="Graham J."/>
            <person name="Grandbois E."/>
            <person name="Grewal S."/>
            <person name="Gyaltsen K."/>
            <person name="Hafez N."/>
            <person name="Hagos B."/>
            <person name="Hall J."/>
            <person name="Henson C."/>
            <person name="Hollinger A."/>
            <person name="Honan T."/>
            <person name="Huard M.D."/>
            <person name="Hughes L."/>
            <person name="Hurhula B."/>
            <person name="Husby M.E."/>
            <person name="Kamat A."/>
            <person name="Kanga B."/>
            <person name="Kashin S."/>
            <person name="Khazanovich D."/>
            <person name="Kisner P."/>
            <person name="Lance K."/>
            <person name="Lara M."/>
            <person name="Lee W."/>
            <person name="Lennon N."/>
            <person name="Letendre F."/>
            <person name="LeVine R."/>
            <person name="Lipovsky A."/>
            <person name="Liu X."/>
            <person name="Liu J."/>
            <person name="Liu S."/>
            <person name="Lokyitsang T."/>
            <person name="Lokyitsang Y."/>
            <person name="Lubonja R."/>
            <person name="Lui A."/>
            <person name="MacDonald P."/>
            <person name="Magnisalis V."/>
            <person name="Maru K."/>
            <person name="Matthews C."/>
            <person name="McCusker W."/>
            <person name="McDonough S."/>
            <person name="Mehta T."/>
            <person name="Meldrim J."/>
            <person name="Meneus L."/>
            <person name="Mihai O."/>
            <person name="Mihalev A."/>
            <person name="Mihova T."/>
            <person name="Mittelman R."/>
            <person name="Mlenga V."/>
            <person name="Montmayeur A."/>
            <person name="Mulrain L."/>
            <person name="Navidi A."/>
            <person name="Naylor J."/>
            <person name="Negash T."/>
            <person name="Nguyen T."/>
            <person name="Nguyen N."/>
            <person name="Nicol R."/>
            <person name="Norbu C."/>
            <person name="Norbu N."/>
            <person name="Novod N."/>
            <person name="O'Neill B."/>
            <person name="Osman S."/>
            <person name="Markiewicz E."/>
            <person name="Oyono O.L."/>
            <person name="Patti C."/>
            <person name="Phunkhang P."/>
            <person name="Pierre F."/>
            <person name="Priest M."/>
            <person name="Raghuraman S."/>
            <person name="Rege F."/>
            <person name="Reyes R."/>
            <person name="Rise C."/>
            <person name="Rogov P."/>
            <person name="Ross K."/>
            <person name="Ryan E."/>
            <person name="Settipalli S."/>
            <person name="Shea T."/>
            <person name="Sherpa N."/>
            <person name="Shi L."/>
            <person name="Shih D."/>
            <person name="Sparrow T."/>
            <person name="Spaulding J."/>
            <person name="Stalker J."/>
            <person name="Stange-Thomann N."/>
            <person name="Stavropoulos S."/>
            <person name="Stone C."/>
            <person name="Strader C."/>
            <person name="Tesfaye S."/>
            <person name="Thomson T."/>
            <person name="Thoulutsang Y."/>
            <person name="Thoulutsang D."/>
            <person name="Topham K."/>
            <person name="Topping I."/>
            <person name="Tsamla T."/>
            <person name="Vassiliev H."/>
            <person name="Vo A."/>
            <person name="Wangchuk T."/>
            <person name="Wangdi T."/>
            <person name="Weiand M."/>
            <person name="Wilkinson J."/>
            <person name="Wilson A."/>
            <person name="Yadav S."/>
            <person name="Young G."/>
            <person name="Yu Q."/>
            <person name="Zembek L."/>
            <person name="Zhong D."/>
            <person name="Zimmer A."/>
            <person name="Zwirko Z."/>
            <person name="Jaffe D.B."/>
            <person name="Alvarez P."/>
            <person name="Brockman W."/>
            <person name="Butler J."/>
            <person name="Chin C."/>
            <person name="Gnerre S."/>
            <person name="Grabherr M."/>
            <person name="Kleber M."/>
            <person name="Mauceli E."/>
            <person name="MacCallum I."/>
        </authorList>
    </citation>
    <scope>NUCLEOTIDE SEQUENCE [LARGE SCALE GENOMIC DNA]</scope>
    <source>
        <strain evidence="7">MSH-3 / Tucson 14011-0111.49</strain>
    </source>
</reference>
<dbReference type="InterPro" id="IPR036438">
    <property type="entry name" value="Insulin-like_sf"/>
</dbReference>
<evidence type="ECO:0000256" key="1">
    <source>
        <dbReference type="ARBA" id="ARBA00009034"/>
    </source>
</evidence>
<dbReference type="GO" id="GO:0005576">
    <property type="term" value="C:extracellular region"/>
    <property type="evidence" value="ECO:0007669"/>
    <property type="project" value="UniProtKB-ARBA"/>
</dbReference>
<gene>
    <name evidence="6" type="primary">Dper\GL16361</name>
    <name evidence="6" type="ORF">Dper_GL16361</name>
</gene>
<comment type="similarity">
    <text evidence="1">Belongs to the insulin family.</text>
</comment>
<feature type="signal peptide" evidence="5">
    <location>
        <begin position="1"/>
        <end position="31"/>
    </location>
</feature>
<dbReference type="PhylomeDB" id="B4ISH4"/>
<keyword evidence="7" id="KW-1185">Reference proteome</keyword>
<protein>
    <submittedName>
        <fullName evidence="6">GL16361</fullName>
    </submittedName>
</protein>
<keyword evidence="2" id="KW-0165">Cleavage on pair of basic residues</keyword>
<dbReference type="EMBL" id="CH700109">
    <property type="protein sequence ID" value="EDW26061.1"/>
    <property type="molecule type" value="Genomic_DNA"/>
</dbReference>
<accession>B4ISH4</accession>
<dbReference type="OMA" id="ASPHECC"/>
<dbReference type="HOGENOM" id="CLU_146931_0_0_1"/>
<evidence type="ECO:0000256" key="2">
    <source>
        <dbReference type="ARBA" id="ARBA00022685"/>
    </source>
</evidence>
<feature type="chain" id="PRO_5002807531" evidence="5">
    <location>
        <begin position="32"/>
        <end position="149"/>
    </location>
</feature>
<dbReference type="Gene3D" id="1.10.100.10">
    <property type="entry name" value="Insulin-like"/>
    <property type="match status" value="1"/>
</dbReference>
<sequence>MNGRFGLSLSFSLSLLLVAATMSQMLQQVQGRRKFCGEALNEALDLICVNGFSRRIKRNHNSRLTPRLKWCRPRIRMPHPVSGSPCSTNWMESRERARERTQAREQQQTAREHLATEKMDTTCGVIVAASPHECCRDGCTYEDILEYCA</sequence>
<dbReference type="PROSITE" id="PS00262">
    <property type="entry name" value="INSULIN"/>
    <property type="match status" value="1"/>
</dbReference>
<dbReference type="AlphaFoldDB" id="B4ISH4"/>
<dbReference type="InterPro" id="IPR022353">
    <property type="entry name" value="Insulin_CS"/>
</dbReference>
<evidence type="ECO:0000313" key="6">
    <source>
        <dbReference type="EMBL" id="EDW26061.1"/>
    </source>
</evidence>
<feature type="region of interest" description="Disordered" evidence="4">
    <location>
        <begin position="94"/>
        <end position="113"/>
    </location>
</feature>
<proteinExistence type="inferred from homology"/>
<dbReference type="SUPFAM" id="SSF56994">
    <property type="entry name" value="Insulin-like"/>
    <property type="match status" value="1"/>
</dbReference>
<organism evidence="7">
    <name type="scientific">Drosophila persimilis</name>
    <name type="common">Fruit fly</name>
    <dbReference type="NCBI Taxonomy" id="7234"/>
    <lineage>
        <taxon>Eukaryota</taxon>
        <taxon>Metazoa</taxon>
        <taxon>Ecdysozoa</taxon>
        <taxon>Arthropoda</taxon>
        <taxon>Hexapoda</taxon>
        <taxon>Insecta</taxon>
        <taxon>Pterygota</taxon>
        <taxon>Neoptera</taxon>
        <taxon>Endopterygota</taxon>
        <taxon>Diptera</taxon>
        <taxon>Brachycera</taxon>
        <taxon>Muscomorpha</taxon>
        <taxon>Ephydroidea</taxon>
        <taxon>Drosophilidae</taxon>
        <taxon>Drosophila</taxon>
        <taxon>Sophophora</taxon>
    </lineage>
</organism>
<evidence type="ECO:0000313" key="7">
    <source>
        <dbReference type="Proteomes" id="UP000008744"/>
    </source>
</evidence>
<keyword evidence="3 5" id="KW-0732">Signal</keyword>
<evidence type="ECO:0000256" key="5">
    <source>
        <dbReference type="SAM" id="SignalP"/>
    </source>
</evidence>
<name>B4ISH4_DROPE</name>
<dbReference type="STRING" id="7234.B4ISH4"/>
<feature type="compositionally biased region" description="Basic and acidic residues" evidence="4">
    <location>
        <begin position="94"/>
        <end position="103"/>
    </location>
</feature>
<evidence type="ECO:0000256" key="3">
    <source>
        <dbReference type="ARBA" id="ARBA00022729"/>
    </source>
</evidence>
<dbReference type="Proteomes" id="UP000008744">
    <property type="component" value="Unassembled WGS sequence"/>
</dbReference>